<reference evidence="3 4" key="1">
    <citation type="submission" date="2021-01" db="EMBL/GenBank/DDBJ databases">
        <title>Whole genome shotgun sequence of Verrucosispora qiuiae NBRC 106684.</title>
        <authorList>
            <person name="Komaki H."/>
            <person name="Tamura T."/>
        </authorList>
    </citation>
    <scope>NUCLEOTIDE SEQUENCE [LARGE SCALE GENOMIC DNA]</scope>
    <source>
        <strain evidence="3 4">NBRC 106684</strain>
    </source>
</reference>
<protein>
    <recommendedName>
        <fullName evidence="5">Phage holin family protein</fullName>
    </recommendedName>
</protein>
<gene>
    <name evidence="3" type="ORF">Vqi01_25640</name>
</gene>
<dbReference type="Pfam" id="PF07332">
    <property type="entry name" value="Phage_holin_3_6"/>
    <property type="match status" value="1"/>
</dbReference>
<proteinExistence type="predicted"/>
<organism evidence="3 4">
    <name type="scientific">Micromonospora qiuiae</name>
    <dbReference type="NCBI Taxonomy" id="502268"/>
    <lineage>
        <taxon>Bacteria</taxon>
        <taxon>Bacillati</taxon>
        <taxon>Actinomycetota</taxon>
        <taxon>Actinomycetes</taxon>
        <taxon>Micromonosporales</taxon>
        <taxon>Micromonosporaceae</taxon>
        <taxon>Micromonospora</taxon>
    </lineage>
</organism>
<evidence type="ECO:0000256" key="2">
    <source>
        <dbReference type="SAM" id="Phobius"/>
    </source>
</evidence>
<keyword evidence="2" id="KW-0472">Membrane</keyword>
<feature type="transmembrane region" description="Helical" evidence="2">
    <location>
        <begin position="57"/>
        <end position="82"/>
    </location>
</feature>
<dbReference type="InterPro" id="IPR009937">
    <property type="entry name" value="Phage_holin_3_6"/>
</dbReference>
<sequence length="151" mass="16228">MSASARGRADAPTDRAQASLGELLGDVTRDVSTLVRQEVQLAKAEARQEVRAAGQTVGMFGGAALAGFMIVLFLSFALWWALANVMDQGWAALIVAGVWVVIGAVLFTVARGRLRRVKAGLPRTSETVRQVPDAFTHHRNAGRNDGDNRSR</sequence>
<feature type="region of interest" description="Disordered" evidence="1">
    <location>
        <begin position="132"/>
        <end position="151"/>
    </location>
</feature>
<dbReference type="RefSeq" id="WP_204034972.1">
    <property type="nucleotide sequence ID" value="NZ_BOPC01000032.1"/>
</dbReference>
<accession>A0ABQ4JB45</accession>
<feature type="compositionally biased region" description="Basic and acidic residues" evidence="1">
    <location>
        <begin position="142"/>
        <end position="151"/>
    </location>
</feature>
<keyword evidence="4" id="KW-1185">Reference proteome</keyword>
<keyword evidence="2" id="KW-0812">Transmembrane</keyword>
<dbReference type="Proteomes" id="UP000653076">
    <property type="component" value="Unassembled WGS sequence"/>
</dbReference>
<evidence type="ECO:0000256" key="1">
    <source>
        <dbReference type="SAM" id="MobiDB-lite"/>
    </source>
</evidence>
<evidence type="ECO:0000313" key="3">
    <source>
        <dbReference type="EMBL" id="GIJ27402.1"/>
    </source>
</evidence>
<evidence type="ECO:0008006" key="5">
    <source>
        <dbReference type="Google" id="ProtNLM"/>
    </source>
</evidence>
<feature type="transmembrane region" description="Helical" evidence="2">
    <location>
        <begin position="88"/>
        <end position="109"/>
    </location>
</feature>
<name>A0ABQ4JB45_9ACTN</name>
<dbReference type="EMBL" id="BOPC01000032">
    <property type="protein sequence ID" value="GIJ27402.1"/>
    <property type="molecule type" value="Genomic_DNA"/>
</dbReference>
<keyword evidence="2" id="KW-1133">Transmembrane helix</keyword>
<evidence type="ECO:0000313" key="4">
    <source>
        <dbReference type="Proteomes" id="UP000653076"/>
    </source>
</evidence>
<comment type="caution">
    <text evidence="3">The sequence shown here is derived from an EMBL/GenBank/DDBJ whole genome shotgun (WGS) entry which is preliminary data.</text>
</comment>